<evidence type="ECO:0000313" key="3">
    <source>
        <dbReference type="Proteomes" id="UP000441754"/>
    </source>
</evidence>
<feature type="compositionally biased region" description="Polar residues" evidence="1">
    <location>
        <begin position="31"/>
        <end position="51"/>
    </location>
</feature>
<gene>
    <name evidence="2" type="ORF">GJJ30_22680</name>
</gene>
<dbReference type="PROSITE" id="PS51257">
    <property type="entry name" value="PROKAR_LIPOPROTEIN"/>
    <property type="match status" value="1"/>
</dbReference>
<comment type="caution">
    <text evidence="2">The sequence shown here is derived from an EMBL/GenBank/DDBJ whole genome shotgun (WGS) entry which is preliminary data.</text>
</comment>
<dbReference type="OrthoDB" id="953918at2"/>
<protein>
    <recommendedName>
        <fullName evidence="4">DUF4595 domain-containing protein</fullName>
    </recommendedName>
</protein>
<feature type="region of interest" description="Disordered" evidence="1">
    <location>
        <begin position="31"/>
        <end position="52"/>
    </location>
</feature>
<evidence type="ECO:0008006" key="4">
    <source>
        <dbReference type="Google" id="ProtNLM"/>
    </source>
</evidence>
<accession>A0A7K0ERE3</accession>
<keyword evidence="3" id="KW-1185">Reference proteome</keyword>
<proteinExistence type="predicted"/>
<evidence type="ECO:0000256" key="1">
    <source>
        <dbReference type="SAM" id="MobiDB-lite"/>
    </source>
</evidence>
<dbReference type="EMBL" id="WJXZ01000014">
    <property type="protein sequence ID" value="MRS64121.1"/>
    <property type="molecule type" value="Genomic_DNA"/>
</dbReference>
<dbReference type="Proteomes" id="UP000441754">
    <property type="component" value="Unassembled WGS sequence"/>
</dbReference>
<name>A0A7K0ERE3_9BACT</name>
<dbReference type="AlphaFoldDB" id="A0A7K0ERE3"/>
<reference evidence="2 3" key="1">
    <citation type="journal article" date="2018" name="Antonie Van Leeuwenhoek">
        <title>Larkinella terrae sp. nov., isolated from soil on Jeju Island, South Korea.</title>
        <authorList>
            <person name="Ten L.N."/>
            <person name="Jeon J."/>
            <person name="Park S.J."/>
            <person name="Park S."/>
            <person name="Lee S.Y."/>
            <person name="Kim M.K."/>
            <person name="Jung H.Y."/>
        </authorList>
    </citation>
    <scope>NUCLEOTIDE SEQUENCE [LARGE SCALE GENOMIC DNA]</scope>
    <source>
        <strain evidence="2 3">KCTC 52001</strain>
    </source>
</reference>
<dbReference type="RefSeq" id="WP_154177488.1">
    <property type="nucleotide sequence ID" value="NZ_WJXZ01000014.1"/>
</dbReference>
<sequence length="297" mass="33813">MRLFSKNALTLFGLIVYMGLISCEKDSQLLQPDNGQGSGNGTTRPTQTTENGPIIMVPGGTIQVTPVLVKYGHWQLSYNAKGDLEKLQSSVDPTLYREYSRASNGTGMTIMDYNGGKMKGKTLILFDAKGRCKESYVTSYGIANGQVTTSTKRFNYYYNANNQLEKIMDQDNNQRYDLFTYTNTGNLWQVKRYNNGHKFTMTYWVDAVGIPAVTDKNHLNALWFEHADQVDEFLPIYGKFRKQLVYKFENIDVVNGTSVDQVYYSYKLNNAGYITEKEDTRYTAGQTVKDTYVFGYK</sequence>
<organism evidence="2 3">
    <name type="scientific">Larkinella terrae</name>
    <dbReference type="NCBI Taxonomy" id="2025311"/>
    <lineage>
        <taxon>Bacteria</taxon>
        <taxon>Pseudomonadati</taxon>
        <taxon>Bacteroidota</taxon>
        <taxon>Cytophagia</taxon>
        <taxon>Cytophagales</taxon>
        <taxon>Spirosomataceae</taxon>
        <taxon>Larkinella</taxon>
    </lineage>
</organism>
<evidence type="ECO:0000313" key="2">
    <source>
        <dbReference type="EMBL" id="MRS64121.1"/>
    </source>
</evidence>